<comment type="function">
    <text evidence="1 17">This protein is a component of the acetyl coenzyme A carboxylase complex; first, biotin carboxylase catalyzes the carboxylation of the carrier protein and then the transcarboxylase transfers the carboxyl group to form malonyl-CoA.</text>
</comment>
<evidence type="ECO:0000313" key="21">
    <source>
        <dbReference type="Proteomes" id="UP000199516"/>
    </source>
</evidence>
<accession>A0A1I2CUR4</accession>
<dbReference type="Gene3D" id="3.40.50.20">
    <property type="match status" value="1"/>
</dbReference>
<dbReference type="UniPathway" id="UPA00655">
    <property type="reaction ID" value="UER00711"/>
</dbReference>
<dbReference type="GO" id="GO:0016740">
    <property type="term" value="F:transferase activity"/>
    <property type="evidence" value="ECO:0007669"/>
    <property type="project" value="UniProtKB-KW"/>
</dbReference>
<evidence type="ECO:0000256" key="6">
    <source>
        <dbReference type="ARBA" id="ARBA00022598"/>
    </source>
</evidence>
<evidence type="ECO:0000256" key="5">
    <source>
        <dbReference type="ARBA" id="ARBA00022516"/>
    </source>
</evidence>
<dbReference type="EC" id="6.3.4.14" evidence="4 17"/>
<dbReference type="GO" id="GO:0046872">
    <property type="term" value="F:metal ion binding"/>
    <property type="evidence" value="ECO:0007669"/>
    <property type="project" value="UniProtKB-KW"/>
</dbReference>
<dbReference type="STRING" id="930128.SAMN05192532_103215"/>
<dbReference type="GO" id="GO:0006633">
    <property type="term" value="P:fatty acid biosynthetic process"/>
    <property type="evidence" value="ECO:0007669"/>
    <property type="project" value="UniProtKB-KW"/>
</dbReference>
<dbReference type="InterPro" id="IPR016185">
    <property type="entry name" value="PreATP-grasp_dom_sf"/>
</dbReference>
<dbReference type="PROSITE" id="PS00866">
    <property type="entry name" value="CPSASE_1"/>
    <property type="match status" value="1"/>
</dbReference>
<comment type="catalytic activity">
    <reaction evidence="15 17">
        <text>N(6)-biotinyl-L-lysyl-[protein] + hydrogencarbonate + ATP = N(6)-carboxybiotinyl-L-lysyl-[protein] + ADP + phosphate + H(+)</text>
        <dbReference type="Rhea" id="RHEA:13501"/>
        <dbReference type="Rhea" id="RHEA-COMP:10505"/>
        <dbReference type="Rhea" id="RHEA-COMP:10506"/>
        <dbReference type="ChEBI" id="CHEBI:15378"/>
        <dbReference type="ChEBI" id="CHEBI:17544"/>
        <dbReference type="ChEBI" id="CHEBI:30616"/>
        <dbReference type="ChEBI" id="CHEBI:43474"/>
        <dbReference type="ChEBI" id="CHEBI:83144"/>
        <dbReference type="ChEBI" id="CHEBI:83145"/>
        <dbReference type="ChEBI" id="CHEBI:456216"/>
        <dbReference type="EC" id="6.3.4.14"/>
    </reaction>
</comment>
<dbReference type="RefSeq" id="WP_091660411.1">
    <property type="nucleotide sequence ID" value="NZ_FONT01000003.1"/>
</dbReference>
<evidence type="ECO:0000256" key="9">
    <source>
        <dbReference type="ARBA" id="ARBA00022832"/>
    </source>
</evidence>
<dbReference type="InterPro" id="IPR004549">
    <property type="entry name" value="Acetyl_CoA_COase_biotin_COase"/>
</dbReference>
<evidence type="ECO:0000256" key="8">
    <source>
        <dbReference type="ARBA" id="ARBA00022741"/>
    </source>
</evidence>
<dbReference type="PANTHER" id="PTHR48095">
    <property type="entry name" value="PYRUVATE CARBOXYLASE SUBUNIT A"/>
    <property type="match status" value="1"/>
</dbReference>
<dbReference type="SUPFAM" id="SSF56059">
    <property type="entry name" value="Glutathione synthetase ATP-binding domain-like"/>
    <property type="match status" value="1"/>
</dbReference>
<dbReference type="EMBL" id="FONT01000003">
    <property type="protein sequence ID" value="SFE71994.1"/>
    <property type="molecule type" value="Genomic_DNA"/>
</dbReference>
<dbReference type="PROSITE" id="PS00867">
    <property type="entry name" value="CPSASE_2"/>
    <property type="match status" value="1"/>
</dbReference>
<dbReference type="SMART" id="SM00878">
    <property type="entry name" value="Biotin_carb_C"/>
    <property type="match status" value="1"/>
</dbReference>
<keyword evidence="11" id="KW-0460">Magnesium</keyword>
<evidence type="ECO:0000259" key="19">
    <source>
        <dbReference type="PROSITE" id="PS50979"/>
    </source>
</evidence>
<dbReference type="InterPro" id="IPR013815">
    <property type="entry name" value="ATP_grasp_subdomain_1"/>
</dbReference>
<dbReference type="NCBIfam" id="TIGR00514">
    <property type="entry name" value="accC"/>
    <property type="match status" value="1"/>
</dbReference>
<dbReference type="InterPro" id="IPR051602">
    <property type="entry name" value="ACC_Biotin_Carboxylase"/>
</dbReference>
<dbReference type="PANTHER" id="PTHR48095:SF2">
    <property type="entry name" value="BIOTIN CARBOXYLASE, CHLOROPLASTIC"/>
    <property type="match status" value="1"/>
</dbReference>
<evidence type="ECO:0000256" key="12">
    <source>
        <dbReference type="ARBA" id="ARBA00023098"/>
    </source>
</evidence>
<name>A0A1I2CUR4_9BACI</name>
<evidence type="ECO:0000256" key="11">
    <source>
        <dbReference type="ARBA" id="ARBA00022842"/>
    </source>
</evidence>
<keyword evidence="8 16" id="KW-0547">Nucleotide-binding</keyword>
<sequence length="448" mass="49161">MFKKILIANRGEIAVRIIRACRELGIETVAVYSEADREALHVMMADEAYCVGPPPSPDSYLKKTNLIAAALKTGAEAIHPGYGFLAENAEFAEICKDHDIAFIGPSAEAINKMGAKAVARDTMEAAGVPIVPGTDGIIENEEDALKTAEEIGYPVIVKATAGGGGKGMRVARDAEDLKNAISMAQREAATAFGDAGVYMEKFVEEPRHVEIQIMADSHGNVVHFGERDCSIQRRHQKLVEEAPSPALDEDIRIAMGEAAVKAAKAVDYCGAGTVEFLLDKHKKFYFMEMNTRIQVEHPVTEEVTGIDLIKEQIRAASGQHLSIKQEEIQIEGWAIECRINAENPAKDFMPSPGKIDMYLPPGGLGVRIDSAVYPGYTIVPFYDSMVAKLIVRGKTREEAVQRMKRALSEFVVEGVDTTIPFHLKLMDHPAFQKGEFNTTFLENHKIMD</sequence>
<evidence type="ECO:0000256" key="4">
    <source>
        <dbReference type="ARBA" id="ARBA00013263"/>
    </source>
</evidence>
<dbReference type="GO" id="GO:0005524">
    <property type="term" value="F:ATP binding"/>
    <property type="evidence" value="ECO:0007669"/>
    <property type="project" value="UniProtKB-UniRule"/>
</dbReference>
<keyword evidence="20" id="KW-0808">Transferase</keyword>
<keyword evidence="13 17" id="KW-0275">Fatty acid biosynthesis</keyword>
<comment type="pathway">
    <text evidence="2 17">Lipid metabolism; malonyl-CoA biosynthesis; malonyl-CoA from acetyl-CoA: step 1/1.</text>
</comment>
<keyword evidence="14 17" id="KW-0092">Biotin</keyword>
<dbReference type="FunFam" id="3.40.50.20:FF:000010">
    <property type="entry name" value="Propionyl-CoA carboxylase subunit alpha"/>
    <property type="match status" value="1"/>
</dbReference>
<dbReference type="SUPFAM" id="SSF51246">
    <property type="entry name" value="Rudiment single hybrid motif"/>
    <property type="match status" value="1"/>
</dbReference>
<dbReference type="PROSITE" id="PS50979">
    <property type="entry name" value="BC"/>
    <property type="match status" value="1"/>
</dbReference>
<comment type="subunit">
    <text evidence="3 17">Acetyl-CoA carboxylase is a heterohexamer of biotin carboxyl carrier protein, biotin carboxylase and the two subunits of carboxyl transferase in a 2:2 complex.</text>
</comment>
<dbReference type="OrthoDB" id="9807469at2"/>
<keyword evidence="21" id="KW-1185">Reference proteome</keyword>
<reference evidence="20 21" key="1">
    <citation type="submission" date="2016-10" db="EMBL/GenBank/DDBJ databases">
        <authorList>
            <person name="de Groot N.N."/>
        </authorList>
    </citation>
    <scope>NUCLEOTIDE SEQUENCE [LARGE SCALE GENOMIC DNA]</scope>
    <source>
        <strain evidence="20 21">DSM 23995</strain>
    </source>
</reference>
<dbReference type="Pfam" id="PF02785">
    <property type="entry name" value="Biotin_carb_C"/>
    <property type="match status" value="1"/>
</dbReference>
<dbReference type="InterPro" id="IPR005482">
    <property type="entry name" value="Biotin_COase_C"/>
</dbReference>
<feature type="domain" description="Biotin carboxylation" evidence="19">
    <location>
        <begin position="1"/>
        <end position="446"/>
    </location>
</feature>
<organism evidence="20 21">
    <name type="scientific">Alteribacillus iranensis</name>
    <dbReference type="NCBI Taxonomy" id="930128"/>
    <lineage>
        <taxon>Bacteria</taxon>
        <taxon>Bacillati</taxon>
        <taxon>Bacillota</taxon>
        <taxon>Bacilli</taxon>
        <taxon>Bacillales</taxon>
        <taxon>Bacillaceae</taxon>
        <taxon>Alteribacillus</taxon>
    </lineage>
</organism>
<dbReference type="NCBIfam" id="NF006367">
    <property type="entry name" value="PRK08591.1"/>
    <property type="match status" value="1"/>
</dbReference>
<proteinExistence type="predicted"/>
<dbReference type="Gene3D" id="3.30.470.20">
    <property type="entry name" value="ATP-grasp fold, B domain"/>
    <property type="match status" value="1"/>
</dbReference>
<evidence type="ECO:0000259" key="18">
    <source>
        <dbReference type="PROSITE" id="PS50975"/>
    </source>
</evidence>
<dbReference type="FunFam" id="3.30.470.20:FF:000028">
    <property type="entry name" value="Methylcrotonoyl-CoA carboxylase subunit alpha, mitochondrial"/>
    <property type="match status" value="1"/>
</dbReference>
<keyword evidence="7" id="KW-0479">Metal-binding</keyword>
<dbReference type="Pfam" id="PF02786">
    <property type="entry name" value="CPSase_L_D2"/>
    <property type="match status" value="1"/>
</dbReference>
<dbReference type="SUPFAM" id="SSF52440">
    <property type="entry name" value="PreATP-grasp domain"/>
    <property type="match status" value="1"/>
</dbReference>
<dbReference type="Proteomes" id="UP000199516">
    <property type="component" value="Unassembled WGS sequence"/>
</dbReference>
<evidence type="ECO:0000256" key="3">
    <source>
        <dbReference type="ARBA" id="ARBA00011750"/>
    </source>
</evidence>
<evidence type="ECO:0000256" key="7">
    <source>
        <dbReference type="ARBA" id="ARBA00022723"/>
    </source>
</evidence>
<dbReference type="InterPro" id="IPR011054">
    <property type="entry name" value="Rudment_hybrid_motif"/>
</dbReference>
<protein>
    <recommendedName>
        <fullName evidence="4 17">Biotin carboxylase</fullName>
        <ecNumber evidence="4 17">6.3.4.14</ecNumber>
    </recommendedName>
    <alternativeName>
        <fullName evidence="17">Acetyl-coenzyme A carboxylase biotin carboxylase subunit A</fullName>
    </alternativeName>
</protein>
<evidence type="ECO:0000256" key="17">
    <source>
        <dbReference type="RuleBase" id="RU365063"/>
    </source>
</evidence>
<evidence type="ECO:0000256" key="15">
    <source>
        <dbReference type="ARBA" id="ARBA00048600"/>
    </source>
</evidence>
<dbReference type="Pfam" id="PF00289">
    <property type="entry name" value="Biotin_carb_N"/>
    <property type="match status" value="1"/>
</dbReference>
<dbReference type="InterPro" id="IPR011764">
    <property type="entry name" value="Biotin_carboxylation_dom"/>
</dbReference>
<dbReference type="AlphaFoldDB" id="A0A1I2CUR4"/>
<evidence type="ECO:0000256" key="10">
    <source>
        <dbReference type="ARBA" id="ARBA00022840"/>
    </source>
</evidence>
<evidence type="ECO:0000256" key="13">
    <source>
        <dbReference type="ARBA" id="ARBA00023160"/>
    </source>
</evidence>
<feature type="domain" description="ATP-grasp" evidence="18">
    <location>
        <begin position="120"/>
        <end position="317"/>
    </location>
</feature>
<dbReference type="GO" id="GO:2001295">
    <property type="term" value="P:malonyl-CoA biosynthetic process"/>
    <property type="evidence" value="ECO:0007669"/>
    <property type="project" value="UniProtKB-UniPathway"/>
</dbReference>
<evidence type="ECO:0000313" key="20">
    <source>
        <dbReference type="EMBL" id="SFE71994.1"/>
    </source>
</evidence>
<dbReference type="Gene3D" id="3.30.1490.20">
    <property type="entry name" value="ATP-grasp fold, A domain"/>
    <property type="match status" value="1"/>
</dbReference>
<evidence type="ECO:0000256" key="1">
    <source>
        <dbReference type="ARBA" id="ARBA00003761"/>
    </source>
</evidence>
<dbReference type="InterPro" id="IPR011761">
    <property type="entry name" value="ATP-grasp"/>
</dbReference>
<dbReference type="InterPro" id="IPR005481">
    <property type="entry name" value="BC-like_N"/>
</dbReference>
<evidence type="ECO:0000256" key="16">
    <source>
        <dbReference type="PROSITE-ProRule" id="PRU00409"/>
    </source>
</evidence>
<keyword evidence="5 17" id="KW-0444">Lipid biosynthesis</keyword>
<keyword evidence="12 17" id="KW-0443">Lipid metabolism</keyword>
<dbReference type="PROSITE" id="PS50975">
    <property type="entry name" value="ATP_GRASP"/>
    <property type="match status" value="1"/>
</dbReference>
<keyword evidence="10 16" id="KW-0067">ATP-binding</keyword>
<keyword evidence="6 17" id="KW-0436">Ligase</keyword>
<keyword evidence="9 17" id="KW-0276">Fatty acid metabolism</keyword>
<evidence type="ECO:0000256" key="2">
    <source>
        <dbReference type="ARBA" id="ARBA00004956"/>
    </source>
</evidence>
<dbReference type="InterPro" id="IPR005479">
    <property type="entry name" value="CPAse_ATP-bd"/>
</dbReference>
<dbReference type="FunFam" id="3.30.1490.20:FF:000018">
    <property type="entry name" value="Biotin carboxylase"/>
    <property type="match status" value="1"/>
</dbReference>
<dbReference type="NCBIfam" id="NF004085">
    <property type="entry name" value="PRK05586.1"/>
    <property type="match status" value="1"/>
</dbReference>
<evidence type="ECO:0000256" key="14">
    <source>
        <dbReference type="ARBA" id="ARBA00023267"/>
    </source>
</evidence>
<dbReference type="GO" id="GO:0004075">
    <property type="term" value="F:biotin carboxylase activity"/>
    <property type="evidence" value="ECO:0007669"/>
    <property type="project" value="UniProtKB-EC"/>
</dbReference>
<gene>
    <name evidence="20" type="ORF">SAMN05192532_103215</name>
</gene>